<dbReference type="EMBL" id="JBHSOD010000005">
    <property type="protein sequence ID" value="MFC5884651.1"/>
    <property type="molecule type" value="Genomic_DNA"/>
</dbReference>
<keyword evidence="1" id="KW-0472">Membrane</keyword>
<feature type="transmembrane region" description="Helical" evidence="1">
    <location>
        <begin position="21"/>
        <end position="42"/>
    </location>
</feature>
<proteinExistence type="predicted"/>
<protein>
    <submittedName>
        <fullName evidence="2">Uncharacterized protein</fullName>
    </submittedName>
</protein>
<evidence type="ECO:0000313" key="2">
    <source>
        <dbReference type="EMBL" id="MFC5884651.1"/>
    </source>
</evidence>
<organism evidence="2 3">
    <name type="scientific">Kitasatospora aburaviensis</name>
    <dbReference type="NCBI Taxonomy" id="67265"/>
    <lineage>
        <taxon>Bacteria</taxon>
        <taxon>Bacillati</taxon>
        <taxon>Actinomycetota</taxon>
        <taxon>Actinomycetes</taxon>
        <taxon>Kitasatosporales</taxon>
        <taxon>Streptomycetaceae</taxon>
        <taxon>Kitasatospora</taxon>
    </lineage>
</organism>
<dbReference type="RefSeq" id="WP_313763738.1">
    <property type="nucleotide sequence ID" value="NZ_BAAAVH010000087.1"/>
</dbReference>
<name>A0ABW1ESB8_9ACTN</name>
<sequence>MSTDALVSLAGPISGEGGPGLFLRIIVVASFVGVGLLAWILLRAGRKS</sequence>
<keyword evidence="3" id="KW-1185">Reference proteome</keyword>
<accession>A0ABW1ESB8</accession>
<gene>
    <name evidence="2" type="ORF">ACFP0N_06580</name>
</gene>
<reference evidence="3" key="1">
    <citation type="journal article" date="2019" name="Int. J. Syst. Evol. Microbiol.">
        <title>The Global Catalogue of Microorganisms (GCM) 10K type strain sequencing project: providing services to taxonomists for standard genome sequencing and annotation.</title>
        <authorList>
            <consortium name="The Broad Institute Genomics Platform"/>
            <consortium name="The Broad Institute Genome Sequencing Center for Infectious Disease"/>
            <person name="Wu L."/>
            <person name="Ma J."/>
        </authorList>
    </citation>
    <scope>NUCLEOTIDE SEQUENCE [LARGE SCALE GENOMIC DNA]</scope>
    <source>
        <strain evidence="3">CGMCC 4.1469</strain>
    </source>
</reference>
<keyword evidence="1" id="KW-1133">Transmembrane helix</keyword>
<evidence type="ECO:0000256" key="1">
    <source>
        <dbReference type="SAM" id="Phobius"/>
    </source>
</evidence>
<dbReference type="Proteomes" id="UP001596067">
    <property type="component" value="Unassembled WGS sequence"/>
</dbReference>
<evidence type="ECO:0000313" key="3">
    <source>
        <dbReference type="Proteomes" id="UP001596067"/>
    </source>
</evidence>
<comment type="caution">
    <text evidence="2">The sequence shown here is derived from an EMBL/GenBank/DDBJ whole genome shotgun (WGS) entry which is preliminary data.</text>
</comment>
<keyword evidence="1" id="KW-0812">Transmembrane</keyword>